<keyword evidence="1" id="KW-0732">Signal</keyword>
<evidence type="ECO:0000256" key="1">
    <source>
        <dbReference type="SAM" id="SignalP"/>
    </source>
</evidence>
<sequence>MNRHLSSAALTLALCLSANAWSQWSVDPQKNTPLANVAGAAQVQPQIAVREDGYWWISWLALHPQGTPPQGYDVYLQRLGPDGREQFAHQGVQVAKLGVGWTEDYGLAADVPGNAVLTFQDDRPNPPQRAISASKIDSAGKLLWNAQTAHSGHAPHVSILPDGQSFIGWSADTENSVRLRKLDAQGRPVWHDDSGAPLDFLLAEPNFTYALADLQATADGSVIVSFVRSRGFSGAKHLYANKISPSGQLLWGSNHVKVFEGGSLQQGNFPRFVADGKGGAVFAWYSIDPKLQVFAQHVLANGQLAFAANGVPVSTDVQQARVSPAVSYQPATGEITVLWTELDNAMAQHRRGLYAQRINASGARQWGETGRPLRPLALHDIGDLQSIAADDGTLAFWIETNPGQPNSIQGIKLDAAGAPLCPQFVVSTRATNKSRLASASAPSGQVLLVWEEQGQTQGSDIYLQGVRRDCKLGGQ</sequence>
<evidence type="ECO:0000313" key="3">
    <source>
        <dbReference type="Proteomes" id="UP000509579"/>
    </source>
</evidence>
<feature type="signal peptide" evidence="1">
    <location>
        <begin position="1"/>
        <end position="20"/>
    </location>
</feature>
<feature type="chain" id="PRO_5026702708" evidence="1">
    <location>
        <begin position="21"/>
        <end position="475"/>
    </location>
</feature>
<gene>
    <name evidence="2" type="ORF">HUK68_02055</name>
</gene>
<dbReference type="Proteomes" id="UP000509579">
    <property type="component" value="Chromosome"/>
</dbReference>
<protein>
    <submittedName>
        <fullName evidence="2">Uncharacterized protein</fullName>
    </submittedName>
</protein>
<dbReference type="EMBL" id="CP054840">
    <property type="protein sequence ID" value="QKV51779.1"/>
    <property type="molecule type" value="Genomic_DNA"/>
</dbReference>
<dbReference type="RefSeq" id="WP_175502709.1">
    <property type="nucleotide sequence ID" value="NZ_CP054840.1"/>
</dbReference>
<dbReference type="AlphaFoldDB" id="A0A6N1WX38"/>
<dbReference type="InterPro" id="IPR011045">
    <property type="entry name" value="N2O_reductase_N"/>
</dbReference>
<reference evidence="2 3" key="1">
    <citation type="submission" date="2020-06" db="EMBL/GenBank/DDBJ databases">
        <title>Acidovorax antarctica sp. nov., isolated from Corinth ice sheet soil, Antarctic Fields Peninsula.</title>
        <authorList>
            <person name="Xu Q."/>
            <person name="Peng F."/>
        </authorList>
    </citation>
    <scope>NUCLEOTIDE SEQUENCE [LARGE SCALE GENOMIC DNA]</scope>
    <source>
        <strain evidence="2 3">16-35-5</strain>
    </source>
</reference>
<accession>A0A6N1WX38</accession>
<name>A0A6N1WX38_9BURK</name>
<keyword evidence="3" id="KW-1185">Reference proteome</keyword>
<evidence type="ECO:0000313" key="2">
    <source>
        <dbReference type="EMBL" id="QKV51779.1"/>
    </source>
</evidence>
<dbReference type="KEGG" id="aant:HUK68_02055"/>
<organism evidence="2 3">
    <name type="scientific">Comamonas antarctica</name>
    <dbReference type="NCBI Taxonomy" id="2743470"/>
    <lineage>
        <taxon>Bacteria</taxon>
        <taxon>Pseudomonadati</taxon>
        <taxon>Pseudomonadota</taxon>
        <taxon>Betaproteobacteria</taxon>
        <taxon>Burkholderiales</taxon>
        <taxon>Comamonadaceae</taxon>
        <taxon>Comamonas</taxon>
    </lineage>
</organism>
<dbReference type="SUPFAM" id="SSF50974">
    <property type="entry name" value="Nitrous oxide reductase, N-terminal domain"/>
    <property type="match status" value="1"/>
</dbReference>
<proteinExistence type="predicted"/>